<reference evidence="1 2" key="1">
    <citation type="journal article" date="2015" name="BMC Genomics">
        <title>Insights from the genome of Ophiocordyceps polyrhachis-furcata to pathogenicity and host specificity in insect fungi.</title>
        <authorList>
            <person name="Wichadakul D."/>
            <person name="Kobmoo N."/>
            <person name="Ingsriswang S."/>
            <person name="Tangphatsornruang S."/>
            <person name="Chantasingh D."/>
            <person name="Luangsa-ard J.J."/>
            <person name="Eurwilaichitr L."/>
        </authorList>
    </citation>
    <scope>NUCLEOTIDE SEQUENCE [LARGE SCALE GENOMIC DNA]</scope>
    <source>
        <strain evidence="1 2">BCC 54312</strain>
    </source>
</reference>
<accession>A0A367L6T7</accession>
<organism evidence="1 2">
    <name type="scientific">Ophiocordyceps polyrhachis-furcata BCC 54312</name>
    <dbReference type="NCBI Taxonomy" id="1330021"/>
    <lineage>
        <taxon>Eukaryota</taxon>
        <taxon>Fungi</taxon>
        <taxon>Dikarya</taxon>
        <taxon>Ascomycota</taxon>
        <taxon>Pezizomycotina</taxon>
        <taxon>Sordariomycetes</taxon>
        <taxon>Hypocreomycetidae</taxon>
        <taxon>Hypocreales</taxon>
        <taxon>Ophiocordycipitaceae</taxon>
        <taxon>Ophiocordyceps</taxon>
    </lineage>
</organism>
<dbReference type="EMBL" id="LKCN02000013">
    <property type="protein sequence ID" value="RCI10134.1"/>
    <property type="molecule type" value="Genomic_DNA"/>
</dbReference>
<dbReference type="STRING" id="1330021.A0A367L6T7"/>
<proteinExistence type="predicted"/>
<gene>
    <name evidence="1" type="ORF">L249_8607</name>
</gene>
<dbReference type="OrthoDB" id="3938867at2759"/>
<sequence>MPGSWALLLVRHHRQAYLVHQQLEGHLNRLGETVVAMVPEDAEEYKEWLAYMRDEFSALAATVEQTIFHIRPNVEPAPWQYEHLDSLPTELPRLKIFDAEFIYMIDLDREVLSMQFGVHFKLNKIPRRNNVWLDAIRESVLLGDYTIDPNLCPTRHMASLALPLPPASPIEYKHRVVKPKSDLVSPVNCFLTHVLGMIIVEYHDELNWFGREWRTDSLPFREITFALVSVASGKARFGRLPDHSADDDDCFCCDRFRRGPGWFDEDWIGTPGPLLEFGSMAHQSNQFPGVAPRETIYWHDDVLVSLALKITGDTISDTVTIGLEFGQTSFQFVVMSLFEIAFGEVYLDIKGEPFVKVTESCNLSPVRPQDCLSTHPTERPVLKPDTPGTRRRAHLYHRDVDVSPKRLAKTFPGLAALVNFFSVAADRRAARSKTKAFPLELYDRVLDFADYDTWKSCLVVSTDFRRCCLRRFRVDERMKLAFGPFWKKLHPDSSKESVSFDFEDARTGRLVPMGQTKILHAGPGRYTWRPIIIGDQERLAIMMDVKVNYQPVSDRVFGGIKKPDENETTTVVEEDDSD</sequence>
<evidence type="ECO:0000313" key="1">
    <source>
        <dbReference type="EMBL" id="RCI10134.1"/>
    </source>
</evidence>
<protein>
    <submittedName>
        <fullName evidence="1">Uncharacterized protein</fullName>
    </submittedName>
</protein>
<name>A0A367L6T7_9HYPO</name>
<comment type="caution">
    <text evidence="1">The sequence shown here is derived from an EMBL/GenBank/DDBJ whole genome shotgun (WGS) entry which is preliminary data.</text>
</comment>
<dbReference type="Proteomes" id="UP000253664">
    <property type="component" value="Unassembled WGS sequence"/>
</dbReference>
<dbReference type="AlphaFoldDB" id="A0A367L6T7"/>
<evidence type="ECO:0000313" key="2">
    <source>
        <dbReference type="Proteomes" id="UP000253664"/>
    </source>
</evidence>
<keyword evidence="2" id="KW-1185">Reference proteome</keyword>